<keyword evidence="5 12" id="KW-0378">Hydrolase</keyword>
<dbReference type="CDD" id="cd00984">
    <property type="entry name" value="DnaB_C"/>
    <property type="match status" value="1"/>
</dbReference>
<evidence type="ECO:0000259" key="13">
    <source>
        <dbReference type="PROSITE" id="PS51199"/>
    </source>
</evidence>
<dbReference type="Pfam" id="PF03796">
    <property type="entry name" value="DnaB_C"/>
    <property type="match status" value="1"/>
</dbReference>
<protein>
    <recommendedName>
        <fullName evidence="11 12">Replicative DNA helicase</fullName>
        <ecNumber evidence="11 12">5.6.2.3</ecNumber>
    </recommendedName>
</protein>
<evidence type="ECO:0000256" key="7">
    <source>
        <dbReference type="ARBA" id="ARBA00022840"/>
    </source>
</evidence>
<sequence>MTQRKTNNNPNILNLGNGKLPPQAIDLEEAVLGAILLEKDALIMISDILHPEMFYKEANQIIYRVAQNISILGEPLDLLTVTAKLRKDGNLEKIGGAYNITMLTDRVVSSVNIEFHARIIAQKYMQRELIKVSSETIHNCYDETEDIFDVISLYETKRDELINNIITRKEVNQEDAFRDMIVEMERQSALGELEVTGVDTGFKDMNTATGGWQKANLIILAARPAMGKTALMLKKAVNAARSGKPVAIFSLEMAKEQLQQRILSFETGIPLSKIKTPSKLDGVDWAVIHSKAHEILSLPIVWDDTPGLTLVELNAKAKRMKRLHGIEMVFIDYLQLITIPGEKRFDEISKISRGLKILSKEIQIPILALSQLSRAVESRPGNSKRPQLSDLRESGSIEQDADLVMFLYRAEYYGITEDEDGMSTAGRAEAIIAKNRDGATDTIDLIFHGPTTNFSNIEPEVITDFSFVNLPKELPANSLNHQSNWNFGNETPDDSPF</sequence>
<dbReference type="PANTHER" id="PTHR30153:SF2">
    <property type="entry name" value="REPLICATIVE DNA HELICASE"/>
    <property type="match status" value="1"/>
</dbReference>
<dbReference type="EC" id="5.6.2.3" evidence="11 12"/>
<keyword evidence="2 12" id="KW-0639">Primosome</keyword>
<dbReference type="GO" id="GO:0005524">
    <property type="term" value="F:ATP binding"/>
    <property type="evidence" value="ECO:0007669"/>
    <property type="project" value="UniProtKB-UniRule"/>
</dbReference>
<evidence type="ECO:0000313" key="14">
    <source>
        <dbReference type="EMBL" id="MBE8712552.1"/>
    </source>
</evidence>
<dbReference type="InterPro" id="IPR027417">
    <property type="entry name" value="P-loop_NTPase"/>
</dbReference>
<dbReference type="RefSeq" id="WP_196934882.1">
    <property type="nucleotide sequence ID" value="NZ_MU158698.1"/>
</dbReference>
<name>A0A928UTP6_9SPHI</name>
<dbReference type="GO" id="GO:0003677">
    <property type="term" value="F:DNA binding"/>
    <property type="evidence" value="ECO:0007669"/>
    <property type="project" value="UniProtKB-UniRule"/>
</dbReference>
<evidence type="ECO:0000256" key="4">
    <source>
        <dbReference type="ARBA" id="ARBA00022741"/>
    </source>
</evidence>
<dbReference type="Gene3D" id="3.40.50.300">
    <property type="entry name" value="P-loop containing nucleotide triphosphate hydrolases"/>
    <property type="match status" value="1"/>
</dbReference>
<evidence type="ECO:0000313" key="15">
    <source>
        <dbReference type="Proteomes" id="UP000616201"/>
    </source>
</evidence>
<dbReference type="SUPFAM" id="SSF48024">
    <property type="entry name" value="N-terminal domain of DnaB helicase"/>
    <property type="match status" value="1"/>
</dbReference>
<evidence type="ECO:0000256" key="5">
    <source>
        <dbReference type="ARBA" id="ARBA00022801"/>
    </source>
</evidence>
<evidence type="ECO:0000256" key="8">
    <source>
        <dbReference type="ARBA" id="ARBA00023125"/>
    </source>
</evidence>
<dbReference type="InterPro" id="IPR007694">
    <property type="entry name" value="DNA_helicase_DnaB-like_C"/>
</dbReference>
<keyword evidence="8 12" id="KW-0238">DNA-binding</keyword>
<dbReference type="InterPro" id="IPR007692">
    <property type="entry name" value="DNA_helicase_DnaB"/>
</dbReference>
<dbReference type="GO" id="GO:0006269">
    <property type="term" value="P:DNA replication, synthesis of primer"/>
    <property type="evidence" value="ECO:0007669"/>
    <property type="project" value="UniProtKB-UniRule"/>
</dbReference>
<accession>A0A928UTP6</accession>
<dbReference type="EMBL" id="PRDK01000001">
    <property type="protein sequence ID" value="MBE8712552.1"/>
    <property type="molecule type" value="Genomic_DNA"/>
</dbReference>
<dbReference type="GO" id="GO:1990077">
    <property type="term" value="C:primosome complex"/>
    <property type="evidence" value="ECO:0007669"/>
    <property type="project" value="UniProtKB-UniRule"/>
</dbReference>
<dbReference type="GO" id="GO:0005829">
    <property type="term" value="C:cytosol"/>
    <property type="evidence" value="ECO:0007669"/>
    <property type="project" value="TreeGrafter"/>
</dbReference>
<dbReference type="Gene3D" id="1.10.860.10">
    <property type="entry name" value="DNAb Helicase, Chain A"/>
    <property type="match status" value="1"/>
</dbReference>
<organism evidence="14 15">
    <name type="scientific">Sphingobacterium hungaricum</name>
    <dbReference type="NCBI Taxonomy" id="2082723"/>
    <lineage>
        <taxon>Bacteria</taxon>
        <taxon>Pseudomonadati</taxon>
        <taxon>Bacteroidota</taxon>
        <taxon>Sphingobacteriia</taxon>
        <taxon>Sphingobacteriales</taxon>
        <taxon>Sphingobacteriaceae</taxon>
        <taxon>Sphingobacterium</taxon>
    </lineage>
</organism>
<evidence type="ECO:0000256" key="11">
    <source>
        <dbReference type="NCBIfam" id="TIGR00665"/>
    </source>
</evidence>
<keyword evidence="3 12" id="KW-0235">DNA replication</keyword>
<dbReference type="GO" id="GO:0016787">
    <property type="term" value="F:hydrolase activity"/>
    <property type="evidence" value="ECO:0007669"/>
    <property type="project" value="UniProtKB-KW"/>
</dbReference>
<dbReference type="InterPro" id="IPR007693">
    <property type="entry name" value="DNA_helicase_DnaB-like_N"/>
</dbReference>
<keyword evidence="9" id="KW-0413">Isomerase</keyword>
<proteinExistence type="inferred from homology"/>
<evidence type="ECO:0000256" key="1">
    <source>
        <dbReference type="ARBA" id="ARBA00008428"/>
    </source>
</evidence>
<evidence type="ECO:0000256" key="3">
    <source>
        <dbReference type="ARBA" id="ARBA00022705"/>
    </source>
</evidence>
<keyword evidence="15" id="KW-1185">Reference proteome</keyword>
<keyword evidence="6 12" id="KW-0347">Helicase</keyword>
<dbReference type="AlphaFoldDB" id="A0A928UTP6"/>
<dbReference type="PANTHER" id="PTHR30153">
    <property type="entry name" value="REPLICATIVE DNA HELICASE DNAB"/>
    <property type="match status" value="1"/>
</dbReference>
<dbReference type="GO" id="GO:0043139">
    <property type="term" value="F:5'-3' DNA helicase activity"/>
    <property type="evidence" value="ECO:0007669"/>
    <property type="project" value="UniProtKB-EC"/>
</dbReference>
<feature type="domain" description="SF4 helicase" evidence="13">
    <location>
        <begin position="191"/>
        <end position="461"/>
    </location>
</feature>
<evidence type="ECO:0000256" key="10">
    <source>
        <dbReference type="ARBA" id="ARBA00048954"/>
    </source>
</evidence>
<comment type="function">
    <text evidence="12">The main replicative DNA helicase, it participates in initiation and elongation during chromosome replication. Travels ahead of the DNA replisome, separating dsDNA into templates for DNA synthesis. A processive ATP-dependent 5'-3' DNA helicase it has DNA-dependent ATPase activity.</text>
</comment>
<keyword evidence="4 12" id="KW-0547">Nucleotide-binding</keyword>
<reference evidence="14" key="1">
    <citation type="submission" date="2018-02" db="EMBL/GenBank/DDBJ databases">
        <authorList>
            <person name="Vasarhelyi B.M."/>
            <person name="Deshmukh S."/>
            <person name="Balint B."/>
            <person name="Kukolya J."/>
        </authorList>
    </citation>
    <scope>NUCLEOTIDE SEQUENCE</scope>
    <source>
        <strain evidence="14">KB22</strain>
    </source>
</reference>
<gene>
    <name evidence="14" type="primary">dnaB</name>
    <name evidence="14" type="ORF">C4F49_02505</name>
</gene>
<evidence type="ECO:0000256" key="6">
    <source>
        <dbReference type="ARBA" id="ARBA00022806"/>
    </source>
</evidence>
<dbReference type="InterPro" id="IPR016136">
    <property type="entry name" value="DNA_helicase_N/primase_C"/>
</dbReference>
<evidence type="ECO:0000256" key="2">
    <source>
        <dbReference type="ARBA" id="ARBA00022515"/>
    </source>
</evidence>
<dbReference type="SUPFAM" id="SSF52540">
    <property type="entry name" value="P-loop containing nucleoside triphosphate hydrolases"/>
    <property type="match status" value="1"/>
</dbReference>
<evidence type="ECO:0000256" key="9">
    <source>
        <dbReference type="ARBA" id="ARBA00023235"/>
    </source>
</evidence>
<dbReference type="Proteomes" id="UP000616201">
    <property type="component" value="Unassembled WGS sequence"/>
</dbReference>
<dbReference type="InterPro" id="IPR036185">
    <property type="entry name" value="DNA_heli_DnaB-like_N_sf"/>
</dbReference>
<dbReference type="Pfam" id="PF00772">
    <property type="entry name" value="DnaB"/>
    <property type="match status" value="1"/>
</dbReference>
<dbReference type="NCBIfam" id="TIGR00665">
    <property type="entry name" value="DnaB"/>
    <property type="match status" value="1"/>
</dbReference>
<comment type="catalytic activity">
    <reaction evidence="10 12">
        <text>ATP + H2O = ADP + phosphate + H(+)</text>
        <dbReference type="Rhea" id="RHEA:13065"/>
        <dbReference type="ChEBI" id="CHEBI:15377"/>
        <dbReference type="ChEBI" id="CHEBI:15378"/>
        <dbReference type="ChEBI" id="CHEBI:30616"/>
        <dbReference type="ChEBI" id="CHEBI:43474"/>
        <dbReference type="ChEBI" id="CHEBI:456216"/>
        <dbReference type="EC" id="5.6.2.3"/>
    </reaction>
</comment>
<evidence type="ECO:0000256" key="12">
    <source>
        <dbReference type="RuleBase" id="RU362085"/>
    </source>
</evidence>
<comment type="similarity">
    <text evidence="1 12">Belongs to the helicase family. DnaB subfamily.</text>
</comment>
<keyword evidence="7 12" id="KW-0067">ATP-binding</keyword>
<comment type="caution">
    <text evidence="14">The sequence shown here is derived from an EMBL/GenBank/DDBJ whole genome shotgun (WGS) entry which is preliminary data.</text>
</comment>
<dbReference type="PROSITE" id="PS51199">
    <property type="entry name" value="SF4_HELICASE"/>
    <property type="match status" value="1"/>
</dbReference>